<dbReference type="AlphaFoldDB" id="A0A844H4S4"/>
<comment type="caution">
    <text evidence="2">The sequence shown here is derived from an EMBL/GenBank/DDBJ whole genome shotgun (WGS) entry which is preliminary data.</text>
</comment>
<dbReference type="Proteomes" id="UP000442533">
    <property type="component" value="Unassembled WGS sequence"/>
</dbReference>
<dbReference type="PANTHER" id="PTHR22916:SF3">
    <property type="entry name" value="UDP-GLCNAC:BETAGAL BETA-1,3-N-ACETYLGLUCOSAMINYLTRANSFERASE-LIKE PROTEIN 1"/>
    <property type="match status" value="1"/>
</dbReference>
<sequence length="313" mass="34257">MTPPITILMASYNGARYLPAQLDSFLAQDWRNWRLLVSDDGSSDDTGQILAHYAQGPARGRIEVIDGPRRGATANFLHLLTQVDPEGPVAFSDQDDVWHPGKLSRAMDWLGRQNGPAVYAARTTICDQDLRPLNPAPHFPGPFGFRNALVQACLPGNTTVANPQALALLQAGAPAAIRRDVVAHDWWVYQLMSGAGATLYRDAAQVLLYRQHPRNVMGRNDTTAARAARFAMLFDGSFAGWLTRNEAALTEAAPLLTPENRALLAQFSRLLHLPGPAALRLAREMGLYRQTRAGTLAIRLAAMTGRLRARPAH</sequence>
<dbReference type="OrthoDB" id="9802649at2"/>
<dbReference type="Pfam" id="PF00535">
    <property type="entry name" value="Glycos_transf_2"/>
    <property type="match status" value="1"/>
</dbReference>
<gene>
    <name evidence="2" type="ORF">GL279_06450</name>
</gene>
<dbReference type="RefSeq" id="WP_155063797.1">
    <property type="nucleotide sequence ID" value="NZ_WMIF01000006.1"/>
</dbReference>
<dbReference type="Gene3D" id="3.90.550.10">
    <property type="entry name" value="Spore Coat Polysaccharide Biosynthesis Protein SpsA, Chain A"/>
    <property type="match status" value="1"/>
</dbReference>
<dbReference type="InterPro" id="IPR001173">
    <property type="entry name" value="Glyco_trans_2-like"/>
</dbReference>
<keyword evidence="3" id="KW-1185">Reference proteome</keyword>
<dbReference type="CDD" id="cd04196">
    <property type="entry name" value="GT_2_like_d"/>
    <property type="match status" value="1"/>
</dbReference>
<protein>
    <submittedName>
        <fullName evidence="2">Glycosyltransferase</fullName>
    </submittedName>
</protein>
<dbReference type="GO" id="GO:0016758">
    <property type="term" value="F:hexosyltransferase activity"/>
    <property type="evidence" value="ECO:0007669"/>
    <property type="project" value="UniProtKB-ARBA"/>
</dbReference>
<organism evidence="2 3">
    <name type="scientific">Paracoccus limosus</name>
    <dbReference type="NCBI Taxonomy" id="913252"/>
    <lineage>
        <taxon>Bacteria</taxon>
        <taxon>Pseudomonadati</taxon>
        <taxon>Pseudomonadota</taxon>
        <taxon>Alphaproteobacteria</taxon>
        <taxon>Rhodobacterales</taxon>
        <taxon>Paracoccaceae</taxon>
        <taxon>Paracoccus</taxon>
    </lineage>
</organism>
<dbReference type="EMBL" id="WMIF01000006">
    <property type="protein sequence ID" value="MTH34241.1"/>
    <property type="molecule type" value="Genomic_DNA"/>
</dbReference>
<evidence type="ECO:0000313" key="2">
    <source>
        <dbReference type="EMBL" id="MTH34241.1"/>
    </source>
</evidence>
<dbReference type="InterPro" id="IPR029044">
    <property type="entry name" value="Nucleotide-diphossugar_trans"/>
</dbReference>
<accession>A0A844H4S4</accession>
<proteinExistence type="predicted"/>
<name>A0A844H4S4_9RHOB</name>
<evidence type="ECO:0000259" key="1">
    <source>
        <dbReference type="Pfam" id="PF00535"/>
    </source>
</evidence>
<evidence type="ECO:0000313" key="3">
    <source>
        <dbReference type="Proteomes" id="UP000442533"/>
    </source>
</evidence>
<feature type="domain" description="Glycosyltransferase 2-like" evidence="1">
    <location>
        <begin position="6"/>
        <end position="138"/>
    </location>
</feature>
<reference evidence="2 3" key="1">
    <citation type="submission" date="2019-11" db="EMBL/GenBank/DDBJ databases">
        <authorList>
            <person name="Dong K."/>
        </authorList>
    </citation>
    <scope>NUCLEOTIDE SEQUENCE [LARGE SCALE GENOMIC DNA]</scope>
    <source>
        <strain evidence="2 3">JCM 17370</strain>
    </source>
</reference>
<dbReference type="PANTHER" id="PTHR22916">
    <property type="entry name" value="GLYCOSYLTRANSFERASE"/>
    <property type="match status" value="1"/>
</dbReference>
<keyword evidence="2" id="KW-0808">Transferase</keyword>
<dbReference type="SUPFAM" id="SSF53448">
    <property type="entry name" value="Nucleotide-diphospho-sugar transferases"/>
    <property type="match status" value="1"/>
</dbReference>